<reference evidence="2" key="1">
    <citation type="submission" date="2022-09" db="EMBL/GenBank/DDBJ databases">
        <title>Intensive care unit water sources are persistently colonized with multi-drug resistant bacteria and are the site of extensive horizontal gene transfer of antibiotic resistance genes.</title>
        <authorList>
            <person name="Diorio-Toth L."/>
        </authorList>
    </citation>
    <scope>NUCLEOTIDE SEQUENCE</scope>
    <source>
        <strain evidence="2">GD03947</strain>
        <strain evidence="1">GD04147</strain>
    </source>
</reference>
<dbReference type="EMBL" id="JAOCAE010000006">
    <property type="protein sequence ID" value="MDH1236480.1"/>
    <property type="molecule type" value="Genomic_DNA"/>
</dbReference>
<accession>A0A4S2B8G7</accession>
<dbReference type="Proteomes" id="UP001158076">
    <property type="component" value="Unassembled WGS sequence"/>
</dbReference>
<evidence type="ECO:0000313" key="1">
    <source>
        <dbReference type="EMBL" id="MDH0146205.1"/>
    </source>
</evidence>
<evidence type="ECO:0000313" key="2">
    <source>
        <dbReference type="EMBL" id="MDH1236480.1"/>
    </source>
</evidence>
<organism evidence="2 3">
    <name type="scientific">Stutzerimonas stutzeri</name>
    <name type="common">Pseudomonas stutzeri</name>
    <dbReference type="NCBI Taxonomy" id="316"/>
    <lineage>
        <taxon>Bacteria</taxon>
        <taxon>Pseudomonadati</taxon>
        <taxon>Pseudomonadota</taxon>
        <taxon>Gammaproteobacteria</taxon>
        <taxon>Pseudomonadales</taxon>
        <taxon>Pseudomonadaceae</taxon>
        <taxon>Stutzerimonas</taxon>
    </lineage>
</organism>
<name>A0A4S2B8G7_STUST</name>
<sequence length="93" mass="9890">MKGAEAYVNDQWQSCGLADLPQGSGAQAVKLHFIVPRDVQMPGLIDHISEIAQRHLSEAYEGRKVTRKPAVGSVVGDGSGDGIDLEFEVAAAE</sequence>
<gene>
    <name evidence="2" type="ORF">N5C32_10565</name>
    <name evidence="1" type="ORF">N7335_07375</name>
</gene>
<dbReference type="Proteomes" id="UP001158500">
    <property type="component" value="Unassembled WGS sequence"/>
</dbReference>
<proteinExistence type="predicted"/>
<comment type="caution">
    <text evidence="2">The sequence shown here is derived from an EMBL/GenBank/DDBJ whole genome shotgun (WGS) entry which is preliminary data.</text>
</comment>
<dbReference type="AlphaFoldDB" id="A0A4S2B8G7"/>
<dbReference type="EMBL" id="JAODZE010000006">
    <property type="protein sequence ID" value="MDH0146205.1"/>
    <property type="molecule type" value="Genomic_DNA"/>
</dbReference>
<evidence type="ECO:0000313" key="3">
    <source>
        <dbReference type="Proteomes" id="UP001158500"/>
    </source>
</evidence>
<protein>
    <submittedName>
        <fullName evidence="2">Uncharacterized protein</fullName>
    </submittedName>
</protein>
<dbReference type="RefSeq" id="WP_043942183.1">
    <property type="nucleotide sequence ID" value="NZ_BCAJ01000036.1"/>
</dbReference>